<evidence type="ECO:0000313" key="2">
    <source>
        <dbReference type="EMBL" id="MDT0542538.1"/>
    </source>
</evidence>
<reference evidence="2" key="1">
    <citation type="submission" date="2024-05" db="EMBL/GenBank/DDBJ databases">
        <title>30 novel species of actinomycetes from the DSMZ collection.</title>
        <authorList>
            <person name="Nouioui I."/>
        </authorList>
    </citation>
    <scope>NUCLEOTIDE SEQUENCE</scope>
    <source>
        <strain evidence="2">DSM 41529</strain>
    </source>
</reference>
<accession>A0ABU2X9F4</accession>
<dbReference type="Proteomes" id="UP001180754">
    <property type="component" value="Unassembled WGS sequence"/>
</dbReference>
<evidence type="ECO:0000313" key="3">
    <source>
        <dbReference type="Proteomes" id="UP001180754"/>
    </source>
</evidence>
<dbReference type="RefSeq" id="WP_311722867.1">
    <property type="nucleotide sequence ID" value="NZ_JAVRFD010000002.1"/>
</dbReference>
<feature type="compositionally biased region" description="Polar residues" evidence="1">
    <location>
        <begin position="1"/>
        <end position="11"/>
    </location>
</feature>
<gene>
    <name evidence="2" type="ORF">RND15_07380</name>
</gene>
<protein>
    <submittedName>
        <fullName evidence="2">Uncharacterized protein</fullName>
    </submittedName>
</protein>
<dbReference type="EMBL" id="JAVRFD010000002">
    <property type="protein sequence ID" value="MDT0542538.1"/>
    <property type="molecule type" value="Genomic_DNA"/>
</dbReference>
<sequence length="58" mass="5926">MSQARTNTTEARPQEAVAAAGADATAHGKHRGQAAPEDAQTAPHGRHRRPGEEAAAAS</sequence>
<keyword evidence="3" id="KW-1185">Reference proteome</keyword>
<organism evidence="2 3">
    <name type="scientific">Streptomyces lonegramiae</name>
    <dbReference type="NCBI Taxonomy" id="3075524"/>
    <lineage>
        <taxon>Bacteria</taxon>
        <taxon>Bacillati</taxon>
        <taxon>Actinomycetota</taxon>
        <taxon>Actinomycetes</taxon>
        <taxon>Kitasatosporales</taxon>
        <taxon>Streptomycetaceae</taxon>
        <taxon>Streptomyces</taxon>
    </lineage>
</organism>
<evidence type="ECO:0000256" key="1">
    <source>
        <dbReference type="SAM" id="MobiDB-lite"/>
    </source>
</evidence>
<feature type="region of interest" description="Disordered" evidence="1">
    <location>
        <begin position="1"/>
        <end position="58"/>
    </location>
</feature>
<name>A0ABU2X9F4_9ACTN</name>
<proteinExistence type="predicted"/>
<feature type="compositionally biased region" description="Low complexity" evidence="1">
    <location>
        <begin position="16"/>
        <end position="25"/>
    </location>
</feature>
<comment type="caution">
    <text evidence="2">The sequence shown here is derived from an EMBL/GenBank/DDBJ whole genome shotgun (WGS) entry which is preliminary data.</text>
</comment>